<feature type="compositionally biased region" description="Basic and acidic residues" evidence="8">
    <location>
        <begin position="111"/>
        <end position="121"/>
    </location>
</feature>
<dbReference type="InterPro" id="IPR028020">
    <property type="entry name" value="ASX_DEUBAD_dom"/>
</dbReference>
<feature type="compositionally biased region" description="Low complexity" evidence="8">
    <location>
        <begin position="1"/>
        <end position="21"/>
    </location>
</feature>
<evidence type="ECO:0000256" key="6">
    <source>
        <dbReference type="ARBA" id="ARBA00023163"/>
    </source>
</evidence>
<dbReference type="AlphaFoldDB" id="A0A8E2E3V4"/>
<dbReference type="PROSITE" id="PS51916">
    <property type="entry name" value="DEUBAD"/>
    <property type="match status" value="1"/>
</dbReference>
<dbReference type="Proteomes" id="UP000250266">
    <property type="component" value="Unassembled WGS sequence"/>
</dbReference>
<keyword evidence="6" id="KW-0804">Transcription</keyword>
<organism evidence="10 11">
    <name type="scientific">Lepidopterella palustris CBS 459.81</name>
    <dbReference type="NCBI Taxonomy" id="1314670"/>
    <lineage>
        <taxon>Eukaryota</taxon>
        <taxon>Fungi</taxon>
        <taxon>Dikarya</taxon>
        <taxon>Ascomycota</taxon>
        <taxon>Pezizomycotina</taxon>
        <taxon>Dothideomycetes</taxon>
        <taxon>Pleosporomycetidae</taxon>
        <taxon>Mytilinidiales</taxon>
        <taxon>Argynnaceae</taxon>
        <taxon>Lepidopterella</taxon>
    </lineage>
</organism>
<name>A0A8E2E3V4_9PEZI</name>
<comment type="subcellular location">
    <subcellularLocation>
        <location evidence="1">Nucleus</location>
    </subcellularLocation>
</comment>
<keyword evidence="3" id="KW-0863">Zinc-finger</keyword>
<dbReference type="InterPro" id="IPR044867">
    <property type="entry name" value="DEUBAD_dom"/>
</dbReference>
<evidence type="ECO:0000256" key="8">
    <source>
        <dbReference type="SAM" id="MobiDB-lite"/>
    </source>
</evidence>
<keyword evidence="4" id="KW-0862">Zinc</keyword>
<evidence type="ECO:0000259" key="9">
    <source>
        <dbReference type="PROSITE" id="PS51916"/>
    </source>
</evidence>
<evidence type="ECO:0000256" key="4">
    <source>
        <dbReference type="ARBA" id="ARBA00022833"/>
    </source>
</evidence>
<dbReference type="GO" id="GO:0005634">
    <property type="term" value="C:nucleus"/>
    <property type="evidence" value="ECO:0007669"/>
    <property type="project" value="UniProtKB-SubCell"/>
</dbReference>
<keyword evidence="11" id="KW-1185">Reference proteome</keyword>
<dbReference type="GO" id="GO:0008270">
    <property type="term" value="F:zinc ion binding"/>
    <property type="evidence" value="ECO:0007669"/>
    <property type="project" value="UniProtKB-KW"/>
</dbReference>
<accession>A0A8E2E3V4</accession>
<feature type="compositionally biased region" description="Pro residues" evidence="8">
    <location>
        <begin position="75"/>
        <end position="88"/>
    </location>
</feature>
<protein>
    <recommendedName>
        <fullName evidence="9">DEUBAD domain-containing protein</fullName>
    </recommendedName>
</protein>
<evidence type="ECO:0000256" key="3">
    <source>
        <dbReference type="ARBA" id="ARBA00022771"/>
    </source>
</evidence>
<dbReference type="EMBL" id="KV745183">
    <property type="protein sequence ID" value="OCK76755.1"/>
    <property type="molecule type" value="Genomic_DNA"/>
</dbReference>
<feature type="region of interest" description="Disordered" evidence="8">
    <location>
        <begin position="1"/>
        <end position="125"/>
    </location>
</feature>
<proteinExistence type="predicted"/>
<evidence type="ECO:0000256" key="1">
    <source>
        <dbReference type="ARBA" id="ARBA00004123"/>
    </source>
</evidence>
<dbReference type="OrthoDB" id="2289918at2759"/>
<keyword evidence="2" id="KW-0479">Metal-binding</keyword>
<feature type="domain" description="DEUBAD" evidence="9">
    <location>
        <begin position="131"/>
        <end position="250"/>
    </location>
</feature>
<feature type="compositionally biased region" description="Polar residues" evidence="8">
    <location>
        <begin position="27"/>
        <end position="44"/>
    </location>
</feature>
<keyword evidence="7" id="KW-0539">Nucleus</keyword>
<evidence type="ECO:0000256" key="5">
    <source>
        <dbReference type="ARBA" id="ARBA00023015"/>
    </source>
</evidence>
<reference evidence="10 11" key="1">
    <citation type="journal article" date="2016" name="Nat. Commun.">
        <title>Ectomycorrhizal ecology is imprinted in the genome of the dominant symbiotic fungus Cenococcum geophilum.</title>
        <authorList>
            <consortium name="DOE Joint Genome Institute"/>
            <person name="Peter M."/>
            <person name="Kohler A."/>
            <person name="Ohm R.A."/>
            <person name="Kuo A."/>
            <person name="Krutzmann J."/>
            <person name="Morin E."/>
            <person name="Arend M."/>
            <person name="Barry K.W."/>
            <person name="Binder M."/>
            <person name="Choi C."/>
            <person name="Clum A."/>
            <person name="Copeland A."/>
            <person name="Grisel N."/>
            <person name="Haridas S."/>
            <person name="Kipfer T."/>
            <person name="LaButti K."/>
            <person name="Lindquist E."/>
            <person name="Lipzen A."/>
            <person name="Maire R."/>
            <person name="Meier B."/>
            <person name="Mihaltcheva S."/>
            <person name="Molinier V."/>
            <person name="Murat C."/>
            <person name="Poggeler S."/>
            <person name="Quandt C.A."/>
            <person name="Sperisen C."/>
            <person name="Tritt A."/>
            <person name="Tisserant E."/>
            <person name="Crous P.W."/>
            <person name="Henrissat B."/>
            <person name="Nehls U."/>
            <person name="Egli S."/>
            <person name="Spatafora J.W."/>
            <person name="Grigoriev I.V."/>
            <person name="Martin F.M."/>
        </authorList>
    </citation>
    <scope>NUCLEOTIDE SEQUENCE [LARGE SCALE GENOMIC DNA]</scope>
    <source>
        <strain evidence="10 11">CBS 459.81</strain>
    </source>
</reference>
<gene>
    <name evidence="10" type="ORF">K432DRAFT_396177</name>
</gene>
<dbReference type="Pfam" id="PF13919">
    <property type="entry name" value="ASXH"/>
    <property type="match status" value="1"/>
</dbReference>
<sequence length="250" mass="27117">MASCSSSPLSSADSNLSSPPISRKRSVTQATPGSASRATASPTSKRQKAAPPQSPPAPPKSTHKPASRRGKDPKSTPPPPPDPHPPSTRPSRTRKAPERLSDLAPAPAPLKKLDKPNRRANWDPSHLVTHPKSALLKANLKSLLLSPAAWDVLTPDEQAQLLSMLPSTPIHATAAAKAAAGERVRRPSCLGVGHTSFVSDVAKWREDLESGFLEKSWLGRGEEAMRLRREGVFDEWKEREVEAFWGQRKK</sequence>
<evidence type="ECO:0000313" key="11">
    <source>
        <dbReference type="Proteomes" id="UP000250266"/>
    </source>
</evidence>
<evidence type="ECO:0000256" key="7">
    <source>
        <dbReference type="ARBA" id="ARBA00023242"/>
    </source>
</evidence>
<evidence type="ECO:0000313" key="10">
    <source>
        <dbReference type="EMBL" id="OCK76755.1"/>
    </source>
</evidence>
<keyword evidence="5" id="KW-0805">Transcription regulation</keyword>
<evidence type="ECO:0000256" key="2">
    <source>
        <dbReference type="ARBA" id="ARBA00022723"/>
    </source>
</evidence>